<dbReference type="InterPro" id="IPR001392">
    <property type="entry name" value="Clathrin_mu"/>
</dbReference>
<dbReference type="AlphaFoldDB" id="A0A7J7HF12"/>
<proteinExistence type="predicted"/>
<accession>A0A7J7HF12</accession>
<comment type="subcellular location">
    <subcellularLocation>
        <location evidence="1">Endomembrane system</location>
    </subcellularLocation>
</comment>
<dbReference type="InterPro" id="IPR050431">
    <property type="entry name" value="Adaptor_comp_med_subunit"/>
</dbReference>
<evidence type="ECO:0000256" key="4">
    <source>
        <dbReference type="ARBA" id="ARBA00023136"/>
    </source>
</evidence>
<feature type="compositionally biased region" description="Polar residues" evidence="5">
    <location>
        <begin position="369"/>
        <end position="410"/>
    </location>
</feature>
<dbReference type="GO" id="GO:0012505">
    <property type="term" value="C:endomembrane system"/>
    <property type="evidence" value="ECO:0007669"/>
    <property type="project" value="UniProtKB-SubCell"/>
</dbReference>
<dbReference type="InterPro" id="IPR028565">
    <property type="entry name" value="MHD"/>
</dbReference>
<dbReference type="InterPro" id="IPR036168">
    <property type="entry name" value="AP2_Mu_C_sf"/>
</dbReference>
<dbReference type="PRINTS" id="PR00314">
    <property type="entry name" value="CLATHRINADPT"/>
</dbReference>
<dbReference type="Gene3D" id="2.60.40.1170">
    <property type="entry name" value="Mu homology domain, subdomain B"/>
    <property type="match status" value="2"/>
</dbReference>
<keyword evidence="8" id="KW-1185">Reference proteome</keyword>
<keyword evidence="4" id="KW-0472">Membrane</keyword>
<feature type="region of interest" description="Disordered" evidence="5">
    <location>
        <begin position="366"/>
        <end position="418"/>
    </location>
</feature>
<evidence type="ECO:0000256" key="1">
    <source>
        <dbReference type="ARBA" id="ARBA00004308"/>
    </source>
</evidence>
<gene>
    <name evidence="7" type="ORF">HYC85_009457</name>
</gene>
<keyword evidence="2" id="KW-0813">Transport</keyword>
<evidence type="ECO:0000259" key="6">
    <source>
        <dbReference type="PROSITE" id="PS51072"/>
    </source>
</evidence>
<reference evidence="7 8" key="2">
    <citation type="submission" date="2020-07" db="EMBL/GenBank/DDBJ databases">
        <title>Genome assembly of wild tea tree DASZ reveals pedigree and selection history of tea varieties.</title>
        <authorList>
            <person name="Zhang W."/>
        </authorList>
    </citation>
    <scope>NUCLEOTIDE SEQUENCE [LARGE SCALE GENOMIC DNA]</scope>
    <source>
        <strain evidence="8">cv. G240</strain>
        <tissue evidence="7">Leaf</tissue>
    </source>
</reference>
<dbReference type="GO" id="GO:0030131">
    <property type="term" value="C:clathrin adaptor complex"/>
    <property type="evidence" value="ECO:0007669"/>
    <property type="project" value="InterPro"/>
</dbReference>
<reference evidence="8" key="1">
    <citation type="journal article" date="2020" name="Nat. Commun.">
        <title>Genome assembly of wild tea tree DASZ reveals pedigree and selection history of tea varieties.</title>
        <authorList>
            <person name="Zhang W."/>
            <person name="Zhang Y."/>
            <person name="Qiu H."/>
            <person name="Guo Y."/>
            <person name="Wan H."/>
            <person name="Zhang X."/>
            <person name="Scossa F."/>
            <person name="Alseekh S."/>
            <person name="Zhang Q."/>
            <person name="Wang P."/>
            <person name="Xu L."/>
            <person name="Schmidt M.H."/>
            <person name="Jia X."/>
            <person name="Li D."/>
            <person name="Zhu A."/>
            <person name="Guo F."/>
            <person name="Chen W."/>
            <person name="Ni D."/>
            <person name="Usadel B."/>
            <person name="Fernie A.R."/>
            <person name="Wen W."/>
        </authorList>
    </citation>
    <scope>NUCLEOTIDE SEQUENCE [LARGE SCALE GENOMIC DNA]</scope>
    <source>
        <strain evidence="8">cv. G240</strain>
    </source>
</reference>
<keyword evidence="3" id="KW-0653">Protein transport</keyword>
<dbReference type="PANTHER" id="PTHR10529">
    <property type="entry name" value="AP COMPLEX SUBUNIT MU"/>
    <property type="match status" value="1"/>
</dbReference>
<dbReference type="GO" id="GO:0016192">
    <property type="term" value="P:vesicle-mediated transport"/>
    <property type="evidence" value="ECO:0007669"/>
    <property type="project" value="InterPro"/>
</dbReference>
<dbReference type="SUPFAM" id="SSF49447">
    <property type="entry name" value="Second domain of Mu2 adaptin subunit (ap50) of ap2 adaptor"/>
    <property type="match status" value="2"/>
</dbReference>
<sequence>MADLTSDLRNLATMADGLVTEGSPLPKGSSHIVKDLLLERDLLTLMDIVKRNGGKNQSSASEIVLGMSPRASIEVQSEVPTPSSFVEAMGGLCFEIRDLAQQQKLCFGGEVASSPAVVHSQVWLRTYGTATNVEIELPVPADATNPNVWTSLGSASYAPENDALIWKIKSFPGGKEYMLRAEYTLPSITSEDAAPERKASIRVKFEIPYFVVSGIQKIQILLHLVGETALVTLHDDVFLLFGSSGCSVRYLKIIEKSGYQALPCVRYITMAGEYELGLMYASFGPEYAYPQVLIDTDDCYCVILNADGGAAFPSEKTAQDCSSSDISSLKINTGSGKTEKTKVVVLLEELGHHAPFQGPAVITVGLKRPNSNDGHQSVNSSGSTREPTENSVAVTVTVNSRKTESRSSSGFPARAYRQTKVHARAQTFPLERTVKVLDG</sequence>
<dbReference type="Proteomes" id="UP000593564">
    <property type="component" value="Unassembled WGS sequence"/>
</dbReference>
<dbReference type="GO" id="GO:0006886">
    <property type="term" value="P:intracellular protein transport"/>
    <property type="evidence" value="ECO:0007669"/>
    <property type="project" value="InterPro"/>
</dbReference>
<dbReference type="Pfam" id="PF00928">
    <property type="entry name" value="Adap_comp_sub"/>
    <property type="match status" value="1"/>
</dbReference>
<evidence type="ECO:0000256" key="3">
    <source>
        <dbReference type="ARBA" id="ARBA00022927"/>
    </source>
</evidence>
<comment type="caution">
    <text evidence="7">The sequence shown here is derived from an EMBL/GenBank/DDBJ whole genome shotgun (WGS) entry which is preliminary data.</text>
</comment>
<evidence type="ECO:0000313" key="8">
    <source>
        <dbReference type="Proteomes" id="UP000593564"/>
    </source>
</evidence>
<name>A0A7J7HF12_CAMSI</name>
<dbReference type="PROSITE" id="PS51072">
    <property type="entry name" value="MHD"/>
    <property type="match status" value="1"/>
</dbReference>
<organism evidence="7 8">
    <name type="scientific">Camellia sinensis</name>
    <name type="common">Tea plant</name>
    <name type="synonym">Thea sinensis</name>
    <dbReference type="NCBI Taxonomy" id="4442"/>
    <lineage>
        <taxon>Eukaryota</taxon>
        <taxon>Viridiplantae</taxon>
        <taxon>Streptophyta</taxon>
        <taxon>Embryophyta</taxon>
        <taxon>Tracheophyta</taxon>
        <taxon>Spermatophyta</taxon>
        <taxon>Magnoliopsida</taxon>
        <taxon>eudicotyledons</taxon>
        <taxon>Gunneridae</taxon>
        <taxon>Pentapetalae</taxon>
        <taxon>asterids</taxon>
        <taxon>Ericales</taxon>
        <taxon>Theaceae</taxon>
        <taxon>Camellia</taxon>
    </lineage>
</organism>
<protein>
    <recommendedName>
        <fullName evidence="6">MHD domain-containing protein</fullName>
    </recommendedName>
</protein>
<dbReference type="EMBL" id="JACBKZ010000004">
    <property type="protein sequence ID" value="KAF5951513.1"/>
    <property type="molecule type" value="Genomic_DNA"/>
</dbReference>
<evidence type="ECO:0000256" key="5">
    <source>
        <dbReference type="SAM" id="MobiDB-lite"/>
    </source>
</evidence>
<feature type="domain" description="MHD" evidence="6">
    <location>
        <begin position="1"/>
        <end position="277"/>
    </location>
</feature>
<evidence type="ECO:0000313" key="7">
    <source>
        <dbReference type="EMBL" id="KAF5951513.1"/>
    </source>
</evidence>
<evidence type="ECO:0000256" key="2">
    <source>
        <dbReference type="ARBA" id="ARBA00022448"/>
    </source>
</evidence>